<proteinExistence type="predicted"/>
<protein>
    <submittedName>
        <fullName evidence="1">Uncharacterized protein</fullName>
    </submittedName>
</protein>
<accession>A0A0E9T468</accession>
<dbReference type="AlphaFoldDB" id="A0A0E9T468"/>
<name>A0A0E9T468_ANGAN</name>
<dbReference type="EMBL" id="GBXM01060168">
    <property type="protein sequence ID" value="JAH48409.1"/>
    <property type="molecule type" value="Transcribed_RNA"/>
</dbReference>
<evidence type="ECO:0000313" key="1">
    <source>
        <dbReference type="EMBL" id="JAH48409.1"/>
    </source>
</evidence>
<reference evidence="1" key="1">
    <citation type="submission" date="2014-11" db="EMBL/GenBank/DDBJ databases">
        <authorList>
            <person name="Amaro Gonzalez C."/>
        </authorList>
    </citation>
    <scope>NUCLEOTIDE SEQUENCE</scope>
</reference>
<organism evidence="1">
    <name type="scientific">Anguilla anguilla</name>
    <name type="common">European freshwater eel</name>
    <name type="synonym">Muraena anguilla</name>
    <dbReference type="NCBI Taxonomy" id="7936"/>
    <lineage>
        <taxon>Eukaryota</taxon>
        <taxon>Metazoa</taxon>
        <taxon>Chordata</taxon>
        <taxon>Craniata</taxon>
        <taxon>Vertebrata</taxon>
        <taxon>Euteleostomi</taxon>
        <taxon>Actinopterygii</taxon>
        <taxon>Neopterygii</taxon>
        <taxon>Teleostei</taxon>
        <taxon>Anguilliformes</taxon>
        <taxon>Anguillidae</taxon>
        <taxon>Anguilla</taxon>
    </lineage>
</organism>
<sequence length="26" mass="3277">MYLIYNIELNNTFTHFIVHPYEIPFF</sequence>
<reference evidence="1" key="2">
    <citation type="journal article" date="2015" name="Fish Shellfish Immunol.">
        <title>Early steps in the European eel (Anguilla anguilla)-Vibrio vulnificus interaction in the gills: Role of the RtxA13 toxin.</title>
        <authorList>
            <person name="Callol A."/>
            <person name="Pajuelo D."/>
            <person name="Ebbesson L."/>
            <person name="Teles M."/>
            <person name="MacKenzie S."/>
            <person name="Amaro C."/>
        </authorList>
    </citation>
    <scope>NUCLEOTIDE SEQUENCE</scope>
</reference>